<evidence type="ECO:0000313" key="3">
    <source>
        <dbReference type="Proteomes" id="UP001397290"/>
    </source>
</evidence>
<organism evidence="2 3">
    <name type="scientific">Beauveria asiatica</name>
    <dbReference type="NCBI Taxonomy" id="1069075"/>
    <lineage>
        <taxon>Eukaryota</taxon>
        <taxon>Fungi</taxon>
        <taxon>Dikarya</taxon>
        <taxon>Ascomycota</taxon>
        <taxon>Pezizomycotina</taxon>
        <taxon>Sordariomycetes</taxon>
        <taxon>Hypocreomycetidae</taxon>
        <taxon>Hypocreales</taxon>
        <taxon>Cordycipitaceae</taxon>
        <taxon>Beauveria</taxon>
    </lineage>
</organism>
<feature type="compositionally biased region" description="Acidic residues" evidence="1">
    <location>
        <begin position="113"/>
        <end position="123"/>
    </location>
</feature>
<keyword evidence="3" id="KW-1185">Reference proteome</keyword>
<dbReference type="AlphaFoldDB" id="A0AAW0RXK2"/>
<feature type="compositionally biased region" description="Gly residues" evidence="1">
    <location>
        <begin position="70"/>
        <end position="82"/>
    </location>
</feature>
<evidence type="ECO:0000313" key="2">
    <source>
        <dbReference type="EMBL" id="KAK8146790.1"/>
    </source>
</evidence>
<protein>
    <recommendedName>
        <fullName evidence="4">Myb-like domain-containing protein</fullName>
    </recommendedName>
</protein>
<accession>A0AAW0RXK2</accession>
<reference evidence="2 3" key="1">
    <citation type="submission" date="2020-02" db="EMBL/GenBank/DDBJ databases">
        <title>Comparative genomics of the hypocrealean fungal genus Beauvera.</title>
        <authorList>
            <person name="Showalter D.N."/>
            <person name="Bushley K.E."/>
            <person name="Rehner S.A."/>
        </authorList>
    </citation>
    <scope>NUCLEOTIDE SEQUENCE [LARGE SCALE GENOMIC DNA]</scope>
    <source>
        <strain evidence="2 3">ARSEF4384</strain>
    </source>
</reference>
<feature type="region of interest" description="Disordered" evidence="1">
    <location>
        <begin position="59"/>
        <end position="145"/>
    </location>
</feature>
<evidence type="ECO:0000256" key="1">
    <source>
        <dbReference type="SAM" id="MobiDB-lite"/>
    </source>
</evidence>
<sequence length="145" mass="15763">MAAEDKVTPTDGEIRTLLAIFAHMKGKPDVDWDAAAATASLRNAKSLKERYRQMCVRHGWTKKRRRRRYPGGGGGGIGGGAAGHAPSTPWKMASPSEVVKSTGRGQKRKQDDREGEEAEEEEYHEAQEEQKPAVAVAAAGLDGEY</sequence>
<gene>
    <name evidence="2" type="ORF">G3M48_002599</name>
</gene>
<proteinExistence type="predicted"/>
<evidence type="ECO:0008006" key="4">
    <source>
        <dbReference type="Google" id="ProtNLM"/>
    </source>
</evidence>
<dbReference type="Proteomes" id="UP001397290">
    <property type="component" value="Unassembled WGS sequence"/>
</dbReference>
<feature type="compositionally biased region" description="Basic residues" evidence="1">
    <location>
        <begin position="59"/>
        <end position="69"/>
    </location>
</feature>
<name>A0AAW0RXK2_9HYPO</name>
<dbReference type="EMBL" id="JAAHCF010000189">
    <property type="protein sequence ID" value="KAK8146790.1"/>
    <property type="molecule type" value="Genomic_DNA"/>
</dbReference>
<comment type="caution">
    <text evidence="2">The sequence shown here is derived from an EMBL/GenBank/DDBJ whole genome shotgun (WGS) entry which is preliminary data.</text>
</comment>